<feature type="transmembrane region" description="Helical" evidence="6">
    <location>
        <begin position="70"/>
        <end position="91"/>
    </location>
</feature>
<dbReference type="InterPro" id="IPR036259">
    <property type="entry name" value="MFS_trans_sf"/>
</dbReference>
<dbReference type="Proteomes" id="UP001172778">
    <property type="component" value="Unassembled WGS sequence"/>
</dbReference>
<accession>A0ABT7DZP2</accession>
<evidence type="ECO:0000256" key="3">
    <source>
        <dbReference type="ARBA" id="ARBA00022692"/>
    </source>
</evidence>
<feature type="transmembrane region" description="Helical" evidence="6">
    <location>
        <begin position="167"/>
        <end position="185"/>
    </location>
</feature>
<dbReference type="PROSITE" id="PS50850">
    <property type="entry name" value="MFS"/>
    <property type="match status" value="1"/>
</dbReference>
<dbReference type="PANTHER" id="PTHR23513">
    <property type="entry name" value="INTEGRAL MEMBRANE EFFLUX PROTEIN-RELATED"/>
    <property type="match status" value="1"/>
</dbReference>
<keyword evidence="2" id="KW-1003">Cell membrane</keyword>
<feature type="transmembrane region" description="Helical" evidence="6">
    <location>
        <begin position="39"/>
        <end position="58"/>
    </location>
</feature>
<comment type="caution">
    <text evidence="8">The sequence shown here is derived from an EMBL/GenBank/DDBJ whole genome shotgun (WGS) entry which is preliminary data.</text>
</comment>
<evidence type="ECO:0000256" key="1">
    <source>
        <dbReference type="ARBA" id="ARBA00004651"/>
    </source>
</evidence>
<protein>
    <submittedName>
        <fullName evidence="8">MFS transporter</fullName>
    </submittedName>
</protein>
<evidence type="ECO:0000256" key="2">
    <source>
        <dbReference type="ARBA" id="ARBA00022475"/>
    </source>
</evidence>
<feature type="transmembrane region" description="Helical" evidence="6">
    <location>
        <begin position="97"/>
        <end position="121"/>
    </location>
</feature>
<dbReference type="InterPro" id="IPR011701">
    <property type="entry name" value="MFS"/>
</dbReference>
<evidence type="ECO:0000313" key="8">
    <source>
        <dbReference type="EMBL" id="MDK2125542.1"/>
    </source>
</evidence>
<dbReference type="Gene3D" id="1.20.1250.20">
    <property type="entry name" value="MFS general substrate transporter like domains"/>
    <property type="match status" value="1"/>
</dbReference>
<dbReference type="RefSeq" id="WP_284101854.1">
    <property type="nucleotide sequence ID" value="NZ_JARRAF010000020.1"/>
</dbReference>
<dbReference type="EMBL" id="JARRAF010000020">
    <property type="protein sequence ID" value="MDK2125542.1"/>
    <property type="molecule type" value="Genomic_DNA"/>
</dbReference>
<evidence type="ECO:0000313" key="9">
    <source>
        <dbReference type="Proteomes" id="UP001172778"/>
    </source>
</evidence>
<feature type="domain" description="Major facilitator superfamily (MFS) profile" evidence="7">
    <location>
        <begin position="4"/>
        <end position="399"/>
    </location>
</feature>
<evidence type="ECO:0000256" key="6">
    <source>
        <dbReference type="SAM" id="Phobius"/>
    </source>
</evidence>
<evidence type="ECO:0000259" key="7">
    <source>
        <dbReference type="PROSITE" id="PS50850"/>
    </source>
</evidence>
<feature type="transmembrane region" description="Helical" evidence="6">
    <location>
        <begin position="283"/>
        <end position="302"/>
    </location>
</feature>
<organism evidence="8 9">
    <name type="scientific">Parachitinimonas caeni</name>
    <dbReference type="NCBI Taxonomy" id="3031301"/>
    <lineage>
        <taxon>Bacteria</taxon>
        <taxon>Pseudomonadati</taxon>
        <taxon>Pseudomonadota</taxon>
        <taxon>Betaproteobacteria</taxon>
        <taxon>Neisseriales</taxon>
        <taxon>Chitinibacteraceae</taxon>
        <taxon>Parachitinimonas</taxon>
    </lineage>
</organism>
<dbReference type="InterPro" id="IPR020846">
    <property type="entry name" value="MFS_dom"/>
</dbReference>
<feature type="transmembrane region" description="Helical" evidence="6">
    <location>
        <begin position="375"/>
        <end position="397"/>
    </location>
</feature>
<proteinExistence type="predicted"/>
<name>A0ABT7DZP2_9NEIS</name>
<dbReference type="CDD" id="cd06173">
    <property type="entry name" value="MFS_MefA_like"/>
    <property type="match status" value="1"/>
</dbReference>
<keyword evidence="9" id="KW-1185">Reference proteome</keyword>
<feature type="transmembrane region" description="Helical" evidence="6">
    <location>
        <begin position="225"/>
        <end position="248"/>
    </location>
</feature>
<keyword evidence="4 6" id="KW-1133">Transmembrane helix</keyword>
<feature type="transmembrane region" description="Helical" evidence="6">
    <location>
        <begin position="142"/>
        <end position="161"/>
    </location>
</feature>
<evidence type="ECO:0000256" key="5">
    <source>
        <dbReference type="ARBA" id="ARBA00023136"/>
    </source>
</evidence>
<dbReference type="PANTHER" id="PTHR23513:SF11">
    <property type="entry name" value="STAPHYLOFERRIN A TRANSPORTER"/>
    <property type="match status" value="1"/>
</dbReference>
<feature type="transmembrane region" description="Helical" evidence="6">
    <location>
        <begin position="308"/>
        <end position="326"/>
    </location>
</feature>
<keyword evidence="3 6" id="KW-0812">Transmembrane</keyword>
<dbReference type="SUPFAM" id="SSF103473">
    <property type="entry name" value="MFS general substrate transporter"/>
    <property type="match status" value="1"/>
</dbReference>
<dbReference type="Pfam" id="PF07690">
    <property type="entry name" value="MFS_1"/>
    <property type="match status" value="1"/>
</dbReference>
<reference evidence="8" key="1">
    <citation type="submission" date="2023-03" db="EMBL/GenBank/DDBJ databases">
        <title>Chitinimonas shenzhenensis gen. nov., sp. nov., a novel member of family Burkholderiaceae isolated from activated sludge collected in Shen Zhen, China.</title>
        <authorList>
            <person name="Wang X."/>
        </authorList>
    </citation>
    <scope>NUCLEOTIDE SEQUENCE</scope>
    <source>
        <strain evidence="8">DQS-5</strain>
    </source>
</reference>
<comment type="subcellular location">
    <subcellularLocation>
        <location evidence="1">Cell membrane</location>
        <topology evidence="1">Multi-pass membrane protein</topology>
    </subcellularLocation>
</comment>
<feature type="transmembrane region" description="Helical" evidence="6">
    <location>
        <begin position="347"/>
        <end position="369"/>
    </location>
</feature>
<keyword evidence="5 6" id="KW-0472">Membrane</keyword>
<feature type="transmembrane region" description="Helical" evidence="6">
    <location>
        <begin position="254"/>
        <end position="276"/>
    </location>
</feature>
<sequence>MKTSIYALLSAQLLSILGSAVAAVAIPWLLLTAEVGPQKLAWVFAVQSGAAVLAALIGTPFLDRFEKRRTYIACDVLLATASFGLIALYLSHALHPATVAAILACSAIISSLSSAAGSAMIPELLAEDESANQRVNGLIGTFHNFGDLAGPLLGGVIIATLGNVTALAIDGATFVISGLLLWWFLPQRKGAALPAPASEATEEPAKAAYLAGLLAIVHDPMLRRVTLVSGVVNMVISPLLVLFLPVMVKQSGGSALGVGVLFSCFGVGAFLASLLYTWRGAKLAPLPSLAASMLLAVLSLALLPFVPQLGACGLLCVIGAAVGYTGPLEQTLMQNHSPANQIGRIMLAYSACRTVSVPVGFLVVGEVLGQGNSQAAALTLAGLLSLALLASMMPYAVPKEAMR</sequence>
<evidence type="ECO:0000256" key="4">
    <source>
        <dbReference type="ARBA" id="ARBA00022989"/>
    </source>
</evidence>
<gene>
    <name evidence="8" type="ORF">PZA18_15920</name>
</gene>